<dbReference type="RefSeq" id="WP_149946187.1">
    <property type="nucleotide sequence ID" value="NZ_CAXSKE010000015.1"/>
</dbReference>
<evidence type="ECO:0000256" key="5">
    <source>
        <dbReference type="ARBA" id="ARBA00022801"/>
    </source>
</evidence>
<keyword evidence="4" id="KW-0255">Endonuclease</keyword>
<gene>
    <name evidence="9" type="ORF">F2Y87_04340</name>
</gene>
<comment type="caution">
    <text evidence="9">The sequence shown here is derived from an EMBL/GenBank/DDBJ whole genome shotgun (WGS) entry which is preliminary data.</text>
</comment>
<evidence type="ECO:0000256" key="3">
    <source>
        <dbReference type="ARBA" id="ARBA00022722"/>
    </source>
</evidence>
<dbReference type="Proteomes" id="UP000482653">
    <property type="component" value="Unassembled WGS sequence"/>
</dbReference>
<dbReference type="GO" id="GO:0016787">
    <property type="term" value="F:hydrolase activity"/>
    <property type="evidence" value="ECO:0007669"/>
    <property type="project" value="UniProtKB-KW"/>
</dbReference>
<keyword evidence="2" id="KW-1277">Toxin-antitoxin system</keyword>
<comment type="similarity">
    <text evidence="1">Belongs to the HicA mRNA interferase family.</text>
</comment>
<keyword evidence="6" id="KW-0694">RNA-binding</keyword>
<feature type="region of interest" description="Disordered" evidence="8">
    <location>
        <begin position="29"/>
        <end position="61"/>
    </location>
</feature>
<dbReference type="EMBL" id="VVYX01000004">
    <property type="protein sequence ID" value="KAA5421740.1"/>
    <property type="molecule type" value="Genomic_DNA"/>
</dbReference>
<dbReference type="InterPro" id="IPR012933">
    <property type="entry name" value="HicA_mRNA_interferase"/>
</dbReference>
<dbReference type="Pfam" id="PF07927">
    <property type="entry name" value="HicA_toxin"/>
    <property type="match status" value="1"/>
</dbReference>
<evidence type="ECO:0000256" key="4">
    <source>
        <dbReference type="ARBA" id="ARBA00022759"/>
    </source>
</evidence>
<keyword evidence="7" id="KW-0346">Stress response</keyword>
<organism evidence="9 10">
    <name type="scientific">Bacteroides cellulosilyticus</name>
    <dbReference type="NCBI Taxonomy" id="246787"/>
    <lineage>
        <taxon>Bacteria</taxon>
        <taxon>Pseudomonadati</taxon>
        <taxon>Bacteroidota</taxon>
        <taxon>Bacteroidia</taxon>
        <taxon>Bacteroidales</taxon>
        <taxon>Bacteroidaceae</taxon>
        <taxon>Bacteroides</taxon>
    </lineage>
</organism>
<evidence type="ECO:0000313" key="9">
    <source>
        <dbReference type="EMBL" id="KAA5421740.1"/>
    </source>
</evidence>
<evidence type="ECO:0000256" key="6">
    <source>
        <dbReference type="ARBA" id="ARBA00022884"/>
    </source>
</evidence>
<evidence type="ECO:0000256" key="2">
    <source>
        <dbReference type="ARBA" id="ARBA00022649"/>
    </source>
</evidence>
<sequence length="61" mass="6886">MKYSELEKQLKAAGCYEITRKGGHPIWFSPKTGKRFQTSHHGSEEVKPGTLRSILRDAGIK</sequence>
<dbReference type="GO" id="GO:0004519">
    <property type="term" value="F:endonuclease activity"/>
    <property type="evidence" value="ECO:0007669"/>
    <property type="project" value="UniProtKB-KW"/>
</dbReference>
<dbReference type="InterPro" id="IPR038570">
    <property type="entry name" value="HicA_sf"/>
</dbReference>
<dbReference type="Gene3D" id="3.30.920.30">
    <property type="entry name" value="Hypothetical protein"/>
    <property type="match status" value="1"/>
</dbReference>
<evidence type="ECO:0000256" key="8">
    <source>
        <dbReference type="SAM" id="MobiDB-lite"/>
    </source>
</evidence>
<protein>
    <submittedName>
        <fullName evidence="9">Type II toxin-antitoxin system HicA family toxin</fullName>
    </submittedName>
</protein>
<dbReference type="SUPFAM" id="SSF54786">
    <property type="entry name" value="YcfA/nrd intein domain"/>
    <property type="match status" value="1"/>
</dbReference>
<reference evidence="9 10" key="1">
    <citation type="journal article" date="2019" name="Nat. Med.">
        <title>A library of human gut bacterial isolates paired with longitudinal multiomics data enables mechanistic microbiome research.</title>
        <authorList>
            <person name="Poyet M."/>
            <person name="Groussin M."/>
            <person name="Gibbons S.M."/>
            <person name="Avila-Pacheco J."/>
            <person name="Jiang X."/>
            <person name="Kearney S.M."/>
            <person name="Perrotta A.R."/>
            <person name="Berdy B."/>
            <person name="Zhao S."/>
            <person name="Lieberman T.D."/>
            <person name="Swanson P.K."/>
            <person name="Smith M."/>
            <person name="Roesemann S."/>
            <person name="Alexander J.E."/>
            <person name="Rich S.A."/>
            <person name="Livny J."/>
            <person name="Vlamakis H."/>
            <person name="Clish C."/>
            <person name="Bullock K."/>
            <person name="Deik A."/>
            <person name="Scott J."/>
            <person name="Pierce K.A."/>
            <person name="Xavier R.J."/>
            <person name="Alm E.J."/>
        </authorList>
    </citation>
    <scope>NUCLEOTIDE SEQUENCE [LARGE SCALE GENOMIC DNA]</scope>
    <source>
        <strain evidence="9 10">BIOML-A8</strain>
    </source>
</reference>
<evidence type="ECO:0000256" key="1">
    <source>
        <dbReference type="ARBA" id="ARBA00006620"/>
    </source>
</evidence>
<name>A0A6L3K6S3_9BACE</name>
<keyword evidence="5" id="KW-0378">Hydrolase</keyword>
<accession>A0A6L3K6S3</accession>
<dbReference type="GO" id="GO:0003729">
    <property type="term" value="F:mRNA binding"/>
    <property type="evidence" value="ECO:0007669"/>
    <property type="project" value="InterPro"/>
</dbReference>
<keyword evidence="3" id="KW-0540">Nuclease</keyword>
<evidence type="ECO:0000256" key="7">
    <source>
        <dbReference type="ARBA" id="ARBA00023016"/>
    </source>
</evidence>
<proteinExistence type="inferred from homology"/>
<evidence type="ECO:0000313" key="10">
    <source>
        <dbReference type="Proteomes" id="UP000482653"/>
    </source>
</evidence>
<dbReference type="AlphaFoldDB" id="A0A6L3K6S3"/>